<feature type="transmembrane region" description="Helical" evidence="1">
    <location>
        <begin position="12"/>
        <end position="30"/>
    </location>
</feature>
<feature type="transmembrane region" description="Helical" evidence="1">
    <location>
        <begin position="50"/>
        <end position="71"/>
    </location>
</feature>
<accession>A0ABT3E2F0</accession>
<gene>
    <name evidence="2" type="ORF">OIT44_00600</name>
</gene>
<keyword evidence="1" id="KW-1133">Transmembrane helix</keyword>
<sequence>MIKDIFDLQDRRFFVIRYVIAIVLFTMYIWPHVVHDITTVESGMGTQFSVLWNDFILNLVIALMFVIYPLANALVVDLIRCLSSCECTSCGD</sequence>
<dbReference type="Proteomes" id="UP001526225">
    <property type="component" value="Unassembled WGS sequence"/>
</dbReference>
<keyword evidence="1" id="KW-0472">Membrane</keyword>
<name>A0ABT3E2F0_9LACO</name>
<evidence type="ECO:0000313" key="3">
    <source>
        <dbReference type="Proteomes" id="UP001526225"/>
    </source>
</evidence>
<keyword evidence="3" id="KW-1185">Reference proteome</keyword>
<keyword evidence="1" id="KW-0812">Transmembrane</keyword>
<proteinExistence type="predicted"/>
<protein>
    <submittedName>
        <fullName evidence="2">Uncharacterized protein</fullName>
    </submittedName>
</protein>
<dbReference type="EMBL" id="JAOZFE010000001">
    <property type="protein sequence ID" value="MCW0952594.1"/>
    <property type="molecule type" value="Genomic_DNA"/>
</dbReference>
<evidence type="ECO:0000313" key="2">
    <source>
        <dbReference type="EMBL" id="MCW0952594.1"/>
    </source>
</evidence>
<organism evidence="2 3">
    <name type="scientific">Weissella ceti</name>
    <dbReference type="NCBI Taxonomy" id="759620"/>
    <lineage>
        <taxon>Bacteria</taxon>
        <taxon>Bacillati</taxon>
        <taxon>Bacillota</taxon>
        <taxon>Bacilli</taxon>
        <taxon>Lactobacillales</taxon>
        <taxon>Lactobacillaceae</taxon>
        <taxon>Weissella</taxon>
    </lineage>
</organism>
<dbReference type="RefSeq" id="WP_264336019.1">
    <property type="nucleotide sequence ID" value="NZ_JAOZFE010000001.1"/>
</dbReference>
<evidence type="ECO:0000256" key="1">
    <source>
        <dbReference type="SAM" id="Phobius"/>
    </source>
</evidence>
<comment type="caution">
    <text evidence="2">The sequence shown here is derived from an EMBL/GenBank/DDBJ whole genome shotgun (WGS) entry which is preliminary data.</text>
</comment>
<reference evidence="2 3" key="1">
    <citation type="submission" date="2022-10" db="EMBL/GenBank/DDBJ databases">
        <title>Weissella fermenti sp. nov., isolated from fermented cabbage.</title>
        <authorList>
            <person name="Lee J.K."/>
            <person name="Baek J.H."/>
            <person name="Choi D.G."/>
            <person name="Kim J.M."/>
            <person name="Jeon C.O."/>
        </authorList>
    </citation>
    <scope>NUCLEOTIDE SEQUENCE [LARGE SCALE GENOMIC DNA]</scope>
    <source>
        <strain evidence="2 3">KACC 18534</strain>
    </source>
</reference>